<organism evidence="1 2">
    <name type="scientific">Sulfobacillus thermosulfidooxidans (strain DSM 9293 / VKM B-1269 / AT-1)</name>
    <dbReference type="NCBI Taxonomy" id="929705"/>
    <lineage>
        <taxon>Bacteria</taxon>
        <taxon>Bacillati</taxon>
        <taxon>Bacillota</taxon>
        <taxon>Clostridia</taxon>
        <taxon>Eubacteriales</taxon>
        <taxon>Clostridiales Family XVII. Incertae Sedis</taxon>
        <taxon>Sulfobacillus</taxon>
    </lineage>
</organism>
<proteinExistence type="predicted"/>
<dbReference type="Proteomes" id="UP000192660">
    <property type="component" value="Unassembled WGS sequence"/>
</dbReference>
<evidence type="ECO:0000313" key="2">
    <source>
        <dbReference type="Proteomes" id="UP000192660"/>
    </source>
</evidence>
<keyword evidence="2" id="KW-1185">Reference proteome</keyword>
<name>A0A1W1W6Y8_SULTA</name>
<dbReference type="OrthoDB" id="2081413at2"/>
<dbReference type="AlphaFoldDB" id="A0A1W1W6Y8"/>
<reference evidence="2" key="1">
    <citation type="submission" date="2017-04" db="EMBL/GenBank/DDBJ databases">
        <authorList>
            <person name="Varghese N."/>
            <person name="Submissions S."/>
        </authorList>
    </citation>
    <scope>NUCLEOTIDE SEQUENCE [LARGE SCALE GENOMIC DNA]</scope>
    <source>
        <strain evidence="2">DSM 9293</strain>
    </source>
</reference>
<dbReference type="RefSeq" id="WP_084660785.1">
    <property type="nucleotide sequence ID" value="NZ_FWWY01000001.1"/>
</dbReference>
<sequence>MRLHQWIRRMRHATPPQRAGLVLLGTGVLLSIMGAGQTPHVSNLMAKGPNGPQQPGTTLTYTATANGNGGTVEYQWWEDGPSGWKMVRNYSPNNTFTIPDAAAGSYPVVVYALDANQIAAGEWSQAQYQQFIANVASQVVLNAPVNPEFPSSQPQPLQGLLLPVNNPVTVTAQATNLINPVYQFWYETPSGHWIGSNYTSQNTFTFTPSAAGTYKVVVYAKDPSAPNNATFAVWSHPVSLSVANVTPSQPIPVNQLPASLQALAPRPTNNAMPPAPYAQIFALTQNNAEIGPNHPMQAGIPVVIQAMTAGDGAPNLNGNKWPTFVNLNAFANPYHFPHPVPDTIPLYWVKPTPQSSWELLPQPDWANPPSGNQWAIAVTLADVNLSSTPPSSALQLAQMSGPVVFGGQRIYTAASWNRKQADLHLLPELWPTLSAANMPYSEWVTLLMGFTNPPSQRFYIRNLNNVPSVHQTRTIAQNAGWGSNQLTGTAQADATLSAVPSSVLSSAFSVAEQDVITYLNNPARALWQMPPAVIKEDAVSLWDVQKQLDFKSWRFVDSLAIQNHVTIPTTVSHFTQSVSPSLSAKQNGAGEWILTIPMLVTSQGEKLVNGHYVPTSFSPTPVVIVLQQVPDVGASNGMGWAVDQFIY</sequence>
<protein>
    <submittedName>
        <fullName evidence="1">Uncharacterized protein</fullName>
    </submittedName>
</protein>
<evidence type="ECO:0000313" key="1">
    <source>
        <dbReference type="EMBL" id="SMC02057.1"/>
    </source>
</evidence>
<dbReference type="EMBL" id="FWWY01000001">
    <property type="protein sequence ID" value="SMC02057.1"/>
    <property type="molecule type" value="Genomic_DNA"/>
</dbReference>
<accession>A0A1W1W6Y8</accession>
<gene>
    <name evidence="1" type="ORF">SAMN00768000_0268</name>
</gene>